<dbReference type="Proteomes" id="UP000006906">
    <property type="component" value="Chromosome 3"/>
</dbReference>
<feature type="region of interest" description="Disordered" evidence="8">
    <location>
        <begin position="977"/>
        <end position="1014"/>
    </location>
</feature>
<feature type="compositionally biased region" description="Polar residues" evidence="8">
    <location>
        <begin position="980"/>
        <end position="1014"/>
    </location>
</feature>
<evidence type="ECO:0000259" key="10">
    <source>
        <dbReference type="PROSITE" id="PS50125"/>
    </source>
</evidence>
<comment type="similarity">
    <text evidence="7">Belongs to the adenylyl cyclase class-4/guanylyl cyclase family.</text>
</comment>
<feature type="region of interest" description="Disordered" evidence="8">
    <location>
        <begin position="232"/>
        <end position="251"/>
    </location>
</feature>
<dbReference type="InterPro" id="IPR018297">
    <property type="entry name" value="A/G_cyclase_CS"/>
</dbReference>
<dbReference type="GO" id="GO:0000166">
    <property type="term" value="F:nucleotide binding"/>
    <property type="evidence" value="ECO:0007669"/>
    <property type="project" value="UniProtKB-KW"/>
</dbReference>
<dbReference type="RefSeq" id="XP_042926571.1">
    <property type="nucleotide sequence ID" value="XM_043061348.1"/>
</dbReference>
<dbReference type="ExpressionAtlas" id="A0A2K3DZG1">
    <property type="expression patterns" value="baseline and differential"/>
</dbReference>
<dbReference type="PANTHER" id="PTHR11920:SF335">
    <property type="entry name" value="GUANYLATE CYCLASE"/>
    <property type="match status" value="1"/>
</dbReference>
<dbReference type="GO" id="GO:0005886">
    <property type="term" value="C:plasma membrane"/>
    <property type="evidence" value="ECO:0000318"/>
    <property type="project" value="GO_Central"/>
</dbReference>
<dbReference type="EMBL" id="CM008964">
    <property type="protein sequence ID" value="PNW85897.1"/>
    <property type="molecule type" value="Genomic_DNA"/>
</dbReference>
<evidence type="ECO:0000256" key="3">
    <source>
        <dbReference type="ARBA" id="ARBA00022741"/>
    </source>
</evidence>
<evidence type="ECO:0000256" key="6">
    <source>
        <dbReference type="ARBA" id="ARBA00023239"/>
    </source>
</evidence>
<feature type="compositionally biased region" description="Pro residues" evidence="8">
    <location>
        <begin position="797"/>
        <end position="808"/>
    </location>
</feature>
<accession>A0A2K3DZG1</accession>
<feature type="region of interest" description="Disordered" evidence="8">
    <location>
        <begin position="836"/>
        <end position="858"/>
    </location>
</feature>
<dbReference type="GO" id="GO:0007168">
    <property type="term" value="P:receptor guanylyl cyclase signaling pathway"/>
    <property type="evidence" value="ECO:0000318"/>
    <property type="project" value="GO_Central"/>
</dbReference>
<dbReference type="InterPro" id="IPR050401">
    <property type="entry name" value="Cyclic_nucleotide_synthase"/>
</dbReference>
<dbReference type="GO" id="GO:0001653">
    <property type="term" value="F:peptide receptor activity"/>
    <property type="evidence" value="ECO:0000318"/>
    <property type="project" value="GO_Central"/>
</dbReference>
<comment type="subcellular location">
    <subcellularLocation>
        <location evidence="1">Membrane</location>
    </subcellularLocation>
</comment>
<dbReference type="Gene3D" id="3.30.70.1230">
    <property type="entry name" value="Nucleotide cyclase"/>
    <property type="match status" value="1"/>
</dbReference>
<dbReference type="GO" id="GO:0006182">
    <property type="term" value="P:cGMP biosynthetic process"/>
    <property type="evidence" value="ECO:0000318"/>
    <property type="project" value="GO_Central"/>
</dbReference>
<dbReference type="PANTHER" id="PTHR11920">
    <property type="entry name" value="GUANYLYL CYCLASE"/>
    <property type="match status" value="1"/>
</dbReference>
<evidence type="ECO:0000256" key="1">
    <source>
        <dbReference type="ARBA" id="ARBA00004370"/>
    </source>
</evidence>
<dbReference type="GO" id="GO:0004383">
    <property type="term" value="F:guanylate cyclase activity"/>
    <property type="evidence" value="ECO:0000318"/>
    <property type="project" value="GO_Central"/>
</dbReference>
<proteinExistence type="inferred from homology"/>
<dbReference type="KEGG" id="cre:CHLRE_03g200800v5"/>
<evidence type="ECO:0000256" key="5">
    <source>
        <dbReference type="ARBA" id="ARBA00023136"/>
    </source>
</evidence>
<evidence type="ECO:0000256" key="2">
    <source>
        <dbReference type="ARBA" id="ARBA00022692"/>
    </source>
</evidence>
<dbReference type="FunFam" id="3.30.70.1230:FF:000059">
    <property type="entry name" value="Guanylate cyclase"/>
    <property type="match status" value="1"/>
</dbReference>
<keyword evidence="4 9" id="KW-1133">Transmembrane helix</keyword>
<keyword evidence="12" id="KW-1185">Reference proteome</keyword>
<sequence>MRALAFVVQSLNLLFVYRLWEGYRVGTGRHPLPGHLIAFTGLLVPLLANLALQWLAMLSPRAYLAERSRVHHVSLSLRLLGLIMQATSECATVRTKAFKQEFLLMGLGLMVQQDSQKDFLAHMGLTALVCLSGHLHSPLPPEVDLPTETLKFMATFVCLLAVNSLYLALMGPAPNWAGARPLGRSADLPTVSEDEATLPAGGLQQHPSHSQHDATEWDGAISRFGTAAGAGAGGSSTLAHMTSSGPGGANAASAAAAYSQGAVARPLHSVLTDAGHTGTGAITTGGTAGSTAALASPGTSAVGTPIRMSVDGVHSHAMGAGIGLGMEQQAASDGRLGRHAAALTADLGGSSSGGGGFRGVWGGRGGGGGDVVRIHHVHLVKLCVIRAFAFAYLAAHAAQVVRDCRRRGESVWRYWGSVHLTTLGAALYGVVPLVALTAPVVYARWGDAMNTFNWALTLTVRASALLLEPPGMHDMHVERSFLFNCVNALAADAPQRLHARSTGAMTAAWALMHAYILVTRGPPQAPAAASSEGGGSGPEKAASLLQLLRPLVIYPLGWLGSVLLHLVSRVPRYRLVGAGGGTGRAASLDGGAAGAAAVAAWMSGAMGAGGAGAANGVGGVGFTGSHGGLASDSHGALHRLSGMASGSGAGLGLGSEVDLRRHWAMVRKRYGTHGRAAAMARASGAPAAGGMGGGLGGAGASSLGLAAAGGSMAGFTFGNLDDGSVHHGGSLFGSSHMLGSAIFPAGYGSGAGVGHSVGAAAAAAAAGLRSHSFRQLRVPQATAPLMAQHASLLPNSPKAPAPPVPSLQPMPHLLHADGGVLPSAFTLASYSPHQAAGSHLPPAIAKDSTNQSPAQAAGATTTTAAVPAAASTAAAAAILAAAIPSAAPEASAAPSVPPPPATDLASPTRAATTAASVAVAADAVPACISEVPPDGNSAPLPVAGDAASGLSPLPLLSNASGGGALAAAALHSRSNSLSRGASNLTGSPPASPNSRTGPTPTARSPFSRTGTGTSSGLEAMVRAAEGIATVAGMVVSSSSAPQCSAGSGSRPFTALGLTRIADEAAGGAAELASTAAAAAAAAAGSAASIGKGPAPPSGEDAAGSSMTISALVGSSASEKLVQLQSHPQAMLLLVPDPHQQPQPEPDNDTNEQDPQNPGRHFSRGEGTAASLLLRPAMPEAADDNDGARQLASAPSGSMMGDARSLGLLGSMDGELDALRPQGRQDAAVTTGTVAAAAAAAAFGGGKGGELSFGGELESRLAAPEEQADKPGGRDQPANGLQEQLTDVQADNNAVIVSMGAAPEAARPSGVSGVEQAAMDAGGDAAAAPKLSIACKSAVTPAEQEDAAAVDPAEGGVGPGVAATAPVGDEAADAAGDSADARGWPWSWPWRWLSQYLSAWVARMRGSQGVPQPLPPLPAEMVSGWDPAEAQRTLAPFIQRYSTFKTSDSRRRLLADSNSPAAVAARARAAERERERELQMQQGGAVGGSNAAGCVSKFAFRDRAAALLRLVVVVHSALPIYALVLDILRPRCKTASDLSSDTCGFVARNGLSWAPSGLSTVPALRHSPGHGGGLTALGRVLLLHDCLTAFDLVLAALPFLAPRAFRSWRHVLWPVMLILCEEVRLFVLEGLGVCLGSPGRPLYALFLAAALWRLLELPPAVFTWAMALRLATLVHHAAMLYDTESANAAVSYAGHLHPLIRVAVLSVGGYVAAHMLMSRAVPAANIATAAAHASGRQLPAPQRWLLRCLATADGAVALGLAALGLLHAATSGIVDLDRWRGGEVALVTDLVGVLQDAVVSTSQGYFRHGEPLPPAVSYSLVGGLSAAVLVAILRAVHLVSHESQGRDAEWYRQHGAALAVLHDVAARETDVDELLGTLEAETRDMYSRCSVYLAVLPQYARLMGSSAFAWCAPPPQYMAAAGEEGAGGWWCDPAAAGGGLMPATLLVPIHEQGCLRSLVACSGGAAGAWQCATAVVAALSRPQELVVATDVGPAVGRWAGCPPLDWLLAATSASNVAVVPVAGLGSAGTSTGLGGGSNGTANSSGSLVGALLVLSPVHGELDCGLLSLSADVAHALGGALHLRHMLAEYRAGEEILYDVLPSNVADALMSKKMAPRLNRVSYPNTPSAAGAAASAASGNSMLVSGFGAAPAAAYANVSGSGALPSSLAGGGGAGGGGGGHGSGVGGSFRGLALAGSAEVGGSGTGQSHTASALMTGGVGGVANGHGAHNRTQLGDAALSLQTPESPGGGGGGGGGGNLDRVPEGDGGASGGEAGEARGLSATGRMDARVSAFAAQSSAVAMPGASASALARVVATSAGMGNSLGSGDGGGTGSPIGNAGAYLGAIGSTGDIVYKQWHGGVSVLFADIVGWTSLAQEVEAEEVMLLLHELFCKYDAIADEMGVYKVETIGDCYMAATGLLVEDPAHAAQLVAFGKAIIHAAATVYNPRTGGGVQIRVGVHSGRVMSGIVGRHRARYCLFGDTVNTASRMESTGIPGRIQVSEVTYGLMAACPLPGAATVEEFEARGEIPVKGKGLMRTFLSGAVLPESLLPPMPSQVPLPQVSGL</sequence>
<feature type="compositionally biased region" description="Gly residues" evidence="8">
    <location>
        <begin position="2245"/>
        <end position="2256"/>
    </location>
</feature>
<gene>
    <name evidence="11" type="ORF">CHLRE_03g200800v5</name>
</gene>
<dbReference type="PROSITE" id="PS50125">
    <property type="entry name" value="GUANYLATE_CYCLASE_2"/>
    <property type="match status" value="1"/>
</dbReference>
<dbReference type="SMART" id="SM00044">
    <property type="entry name" value="CYCc"/>
    <property type="match status" value="1"/>
</dbReference>
<dbReference type="SUPFAM" id="SSF55073">
    <property type="entry name" value="Nucleotide cyclase"/>
    <property type="match status" value="1"/>
</dbReference>
<dbReference type="InParanoid" id="A0A2K3DZG1"/>
<dbReference type="GeneID" id="5718930"/>
<keyword evidence="6 7" id="KW-0456">Lyase</keyword>
<feature type="region of interest" description="Disordered" evidence="8">
    <location>
        <begin position="1179"/>
        <end position="1198"/>
    </location>
</feature>
<evidence type="ECO:0000256" key="7">
    <source>
        <dbReference type="RuleBase" id="RU000405"/>
    </source>
</evidence>
<evidence type="ECO:0000256" key="4">
    <source>
        <dbReference type="ARBA" id="ARBA00022989"/>
    </source>
</evidence>
<dbReference type="GO" id="GO:0035556">
    <property type="term" value="P:intracellular signal transduction"/>
    <property type="evidence" value="ECO:0007669"/>
    <property type="project" value="InterPro"/>
</dbReference>
<feature type="region of interest" description="Disordered" evidence="8">
    <location>
        <begin position="792"/>
        <end position="811"/>
    </location>
</feature>
<name>A0A2K3DZG1_CHLRE</name>
<evidence type="ECO:0000256" key="9">
    <source>
        <dbReference type="SAM" id="Phobius"/>
    </source>
</evidence>
<dbReference type="OrthoDB" id="539035at2759"/>
<keyword evidence="3" id="KW-0547">Nucleotide-binding</keyword>
<protein>
    <recommendedName>
        <fullName evidence="10">Guanylate cyclase domain-containing protein</fullName>
    </recommendedName>
</protein>
<dbReference type="Pfam" id="PF00211">
    <property type="entry name" value="Guanylate_cyc"/>
    <property type="match status" value="1"/>
</dbReference>
<feature type="transmembrane region" description="Helical" evidence="9">
    <location>
        <begin position="34"/>
        <end position="58"/>
    </location>
</feature>
<feature type="compositionally biased region" description="Gly residues" evidence="8">
    <location>
        <begin position="2263"/>
        <end position="2272"/>
    </location>
</feature>
<organism evidence="11 12">
    <name type="scientific">Chlamydomonas reinhardtii</name>
    <name type="common">Chlamydomonas smithii</name>
    <dbReference type="NCBI Taxonomy" id="3055"/>
    <lineage>
        <taxon>Eukaryota</taxon>
        <taxon>Viridiplantae</taxon>
        <taxon>Chlorophyta</taxon>
        <taxon>core chlorophytes</taxon>
        <taxon>Chlorophyceae</taxon>
        <taxon>CS clade</taxon>
        <taxon>Chlamydomonadales</taxon>
        <taxon>Chlamydomonadaceae</taxon>
        <taxon>Chlamydomonas</taxon>
    </lineage>
</organism>
<evidence type="ECO:0000313" key="11">
    <source>
        <dbReference type="EMBL" id="PNW85897.1"/>
    </source>
</evidence>
<dbReference type="CDD" id="cd07302">
    <property type="entry name" value="CHD"/>
    <property type="match status" value="1"/>
</dbReference>
<feature type="region of interest" description="Disordered" evidence="8">
    <location>
        <begin position="1135"/>
        <end position="1164"/>
    </location>
</feature>
<evidence type="ECO:0000256" key="8">
    <source>
        <dbReference type="SAM" id="MobiDB-lite"/>
    </source>
</evidence>
<dbReference type="PROSITE" id="PS00452">
    <property type="entry name" value="GUANYLATE_CYCLASE_1"/>
    <property type="match status" value="1"/>
</dbReference>
<dbReference type="Gramene" id="PNW85897">
    <property type="protein sequence ID" value="PNW85897"/>
    <property type="gene ID" value="CHLRE_03g200800v5"/>
</dbReference>
<feature type="domain" description="Guanylate cyclase" evidence="10">
    <location>
        <begin position="2360"/>
        <end position="2488"/>
    </location>
</feature>
<dbReference type="InterPro" id="IPR001054">
    <property type="entry name" value="A/G_cyclase"/>
</dbReference>
<reference evidence="11 12" key="1">
    <citation type="journal article" date="2007" name="Science">
        <title>The Chlamydomonas genome reveals the evolution of key animal and plant functions.</title>
        <authorList>
            <person name="Merchant S.S."/>
            <person name="Prochnik S.E."/>
            <person name="Vallon O."/>
            <person name="Harris E.H."/>
            <person name="Karpowicz S.J."/>
            <person name="Witman G.B."/>
            <person name="Terry A."/>
            <person name="Salamov A."/>
            <person name="Fritz-Laylin L.K."/>
            <person name="Marechal-Drouard L."/>
            <person name="Marshall W.F."/>
            <person name="Qu L.H."/>
            <person name="Nelson D.R."/>
            <person name="Sanderfoot A.A."/>
            <person name="Spalding M.H."/>
            <person name="Kapitonov V.V."/>
            <person name="Ren Q."/>
            <person name="Ferris P."/>
            <person name="Lindquist E."/>
            <person name="Shapiro H."/>
            <person name="Lucas S.M."/>
            <person name="Grimwood J."/>
            <person name="Schmutz J."/>
            <person name="Cardol P."/>
            <person name="Cerutti H."/>
            <person name="Chanfreau G."/>
            <person name="Chen C.L."/>
            <person name="Cognat V."/>
            <person name="Croft M.T."/>
            <person name="Dent R."/>
            <person name="Dutcher S."/>
            <person name="Fernandez E."/>
            <person name="Fukuzawa H."/>
            <person name="Gonzalez-Ballester D."/>
            <person name="Gonzalez-Halphen D."/>
            <person name="Hallmann A."/>
            <person name="Hanikenne M."/>
            <person name="Hippler M."/>
            <person name="Inwood W."/>
            <person name="Jabbari K."/>
            <person name="Kalanon M."/>
            <person name="Kuras R."/>
            <person name="Lefebvre P.A."/>
            <person name="Lemaire S.D."/>
            <person name="Lobanov A.V."/>
            <person name="Lohr M."/>
            <person name="Manuell A."/>
            <person name="Meier I."/>
            <person name="Mets L."/>
            <person name="Mittag M."/>
            <person name="Mittelmeier T."/>
            <person name="Moroney J.V."/>
            <person name="Moseley J."/>
            <person name="Napoli C."/>
            <person name="Nedelcu A.M."/>
            <person name="Niyogi K."/>
            <person name="Novoselov S.V."/>
            <person name="Paulsen I.T."/>
            <person name="Pazour G."/>
            <person name="Purton S."/>
            <person name="Ral J.P."/>
            <person name="Riano-Pachon D.M."/>
            <person name="Riekhof W."/>
            <person name="Rymarquis L."/>
            <person name="Schroda M."/>
            <person name="Stern D."/>
            <person name="Umen J."/>
            <person name="Willows R."/>
            <person name="Wilson N."/>
            <person name="Zimmer S.L."/>
            <person name="Allmer J."/>
            <person name="Balk J."/>
            <person name="Bisova K."/>
            <person name="Chen C.J."/>
            <person name="Elias M."/>
            <person name="Gendler K."/>
            <person name="Hauser C."/>
            <person name="Lamb M.R."/>
            <person name="Ledford H."/>
            <person name="Long J.C."/>
            <person name="Minagawa J."/>
            <person name="Page M.D."/>
            <person name="Pan J."/>
            <person name="Pootakham W."/>
            <person name="Roje S."/>
            <person name="Rose A."/>
            <person name="Stahlberg E."/>
            <person name="Terauchi A.M."/>
            <person name="Yang P."/>
            <person name="Ball S."/>
            <person name="Bowler C."/>
            <person name="Dieckmann C.L."/>
            <person name="Gladyshev V.N."/>
            <person name="Green P."/>
            <person name="Jorgensen R."/>
            <person name="Mayfield S."/>
            <person name="Mueller-Roeber B."/>
            <person name="Rajamani S."/>
            <person name="Sayre R.T."/>
            <person name="Brokstein P."/>
            <person name="Dubchak I."/>
            <person name="Goodstein D."/>
            <person name="Hornick L."/>
            <person name="Huang Y.W."/>
            <person name="Jhaveri J."/>
            <person name="Luo Y."/>
            <person name="Martinez D."/>
            <person name="Ngau W.C."/>
            <person name="Otillar B."/>
            <person name="Poliakov A."/>
            <person name="Porter A."/>
            <person name="Szajkowski L."/>
            <person name="Werner G."/>
            <person name="Zhou K."/>
            <person name="Grigoriev I.V."/>
            <person name="Rokhsar D.S."/>
            <person name="Grossman A.R."/>
        </authorList>
    </citation>
    <scope>NUCLEOTIDE SEQUENCE [LARGE SCALE GENOMIC DNA]</scope>
    <source>
        <strain evidence="12">CC-503</strain>
    </source>
</reference>
<evidence type="ECO:0000313" key="12">
    <source>
        <dbReference type="Proteomes" id="UP000006906"/>
    </source>
</evidence>
<dbReference type="InterPro" id="IPR029787">
    <property type="entry name" value="Nucleotide_cyclase"/>
</dbReference>
<feature type="region of interest" description="Disordered" evidence="8">
    <location>
        <begin position="2238"/>
        <end position="2279"/>
    </location>
</feature>
<keyword evidence="5 9" id="KW-0472">Membrane</keyword>
<keyword evidence="2 9" id="KW-0812">Transmembrane</keyword>